<sequence length="456" mass="53455">MRTICISFMFMIFFPFLLIAQKSKEATLLPKENVLLCKDTVPSILYQRYFGKLDSLNNDTVPMRDIILDPDYYRLFIPLVYYNSPIKQVSKTNWKFQYPANTLSEINSEYLGVDTRKFNKTRRTNETVNRILIKLYVIRPDLVVTTEDRMMNLRSYREEKMKVTPKISVTQLFKPEGVKEDVGEAKFLVRKPNFWYTGGEGSLQMTQNYISDNWYKGGESNHALLSNLRLFANYNDKENLQFENIFEMKLGFNTVSPKLDTIRTYRTNTDVFRLSSKLGLQAFSTWYYTLSGEFNTQLFHNYKANANDVVSALMSPGNLALSVGMDYKLRRNTINLSVIVSPFSYNCRWVTNSKVDETKFGLKQGKHSLENFGSKVQATLSWKIVSTVTLDSRFYYFTDYDKVEAELENTLNLVLNRYFSTKLFVHYRFDDGIKRKEDNSYLQVKEFLSFGMNYKW</sequence>
<name>A0A5J4T3G3_9ZZZZ</name>
<evidence type="ECO:0008006" key="2">
    <source>
        <dbReference type="Google" id="ProtNLM"/>
    </source>
</evidence>
<protein>
    <recommendedName>
        <fullName evidence="2">DUF3078 domain-containing protein</fullName>
    </recommendedName>
</protein>
<reference evidence="1" key="1">
    <citation type="submission" date="2019-03" db="EMBL/GenBank/DDBJ databases">
        <title>Single cell metagenomics reveals metabolic interactions within the superorganism composed of flagellate Streblomastix strix and complex community of Bacteroidetes bacteria on its surface.</title>
        <authorList>
            <person name="Treitli S.C."/>
            <person name="Kolisko M."/>
            <person name="Husnik F."/>
            <person name="Keeling P."/>
            <person name="Hampl V."/>
        </authorList>
    </citation>
    <scope>NUCLEOTIDE SEQUENCE</scope>
    <source>
        <strain evidence="1">STM</strain>
    </source>
</reference>
<dbReference type="EMBL" id="SNRY01000004">
    <property type="protein sequence ID" value="KAA6352223.1"/>
    <property type="molecule type" value="Genomic_DNA"/>
</dbReference>
<gene>
    <name evidence="1" type="ORF">EZS27_000405</name>
</gene>
<dbReference type="AlphaFoldDB" id="A0A5J4T3G3"/>
<dbReference type="Pfam" id="PF11276">
    <property type="entry name" value="DUF3078"/>
    <property type="match status" value="1"/>
</dbReference>
<proteinExistence type="predicted"/>
<organism evidence="1">
    <name type="scientific">termite gut metagenome</name>
    <dbReference type="NCBI Taxonomy" id="433724"/>
    <lineage>
        <taxon>unclassified sequences</taxon>
        <taxon>metagenomes</taxon>
        <taxon>organismal metagenomes</taxon>
    </lineage>
</organism>
<accession>A0A5J4T3G3</accession>
<comment type="caution">
    <text evidence="1">The sequence shown here is derived from an EMBL/GenBank/DDBJ whole genome shotgun (WGS) entry which is preliminary data.</text>
</comment>
<evidence type="ECO:0000313" key="1">
    <source>
        <dbReference type="EMBL" id="KAA6352223.1"/>
    </source>
</evidence>
<dbReference type="InterPro" id="IPR021428">
    <property type="entry name" value="DUF3078"/>
</dbReference>